<reference evidence="1" key="1">
    <citation type="journal article" date="2012" name="Science">
        <title>Fermentation, hydrogen, and sulfur metabolism in multiple uncultivated bacterial phyla.</title>
        <authorList>
            <person name="Wrighton K.C."/>
            <person name="Thomas B.C."/>
            <person name="Sharon I."/>
            <person name="Miller C.S."/>
            <person name="Castelle C.J."/>
            <person name="VerBerkmoes N.C."/>
            <person name="Wilkins M.J."/>
            <person name="Hettich R.L."/>
            <person name="Lipton M.S."/>
            <person name="Williams K.H."/>
            <person name="Long P.E."/>
            <person name="Banfield J.F."/>
        </authorList>
    </citation>
    <scope>NUCLEOTIDE SEQUENCE [LARGE SCALE GENOMIC DNA]</scope>
</reference>
<organism evidence="1">
    <name type="scientific">uncultured bacterium</name>
    <name type="common">gcode 4</name>
    <dbReference type="NCBI Taxonomy" id="1234023"/>
    <lineage>
        <taxon>Bacteria</taxon>
        <taxon>environmental samples</taxon>
    </lineage>
</organism>
<protein>
    <submittedName>
        <fullName evidence="1">Uncharacterized protein</fullName>
    </submittedName>
</protein>
<proteinExistence type="predicted"/>
<evidence type="ECO:0000313" key="1">
    <source>
        <dbReference type="EMBL" id="EKD66462.1"/>
    </source>
</evidence>
<dbReference type="AlphaFoldDB" id="K2AXH2"/>
<sequence>MEFTKKNWNVVLISDKREVEFDWIKIILDGMVLDFPGEYEKSGILALIAEIWDKLFFQLRVDDKNISYIPYDDIELTEEVLKIFWNIDVLVIKWSKNSIKIYENLEARYVLPYWEAKDVFFTTLGQHPEEVKTYKLKDTWMENDVIFINIG</sequence>
<accession>K2AXH2</accession>
<gene>
    <name evidence="1" type="ORF">ACD_49C00040G0008</name>
</gene>
<name>K2AXH2_9BACT</name>
<comment type="caution">
    <text evidence="1">The sequence shown here is derived from an EMBL/GenBank/DDBJ whole genome shotgun (WGS) entry which is preliminary data.</text>
</comment>
<dbReference type="EMBL" id="AMFJ01021626">
    <property type="protein sequence ID" value="EKD66462.1"/>
    <property type="molecule type" value="Genomic_DNA"/>
</dbReference>